<keyword evidence="1" id="KW-0732">Signal</keyword>
<evidence type="ECO:0008006" key="4">
    <source>
        <dbReference type="Google" id="ProtNLM"/>
    </source>
</evidence>
<comment type="caution">
    <text evidence="2">The sequence shown here is derived from an EMBL/GenBank/DDBJ whole genome shotgun (WGS) entry which is preliminary data.</text>
</comment>
<proteinExistence type="predicted"/>
<protein>
    <recommendedName>
        <fullName evidence="4">MSHA biogenesis protein MshK</fullName>
    </recommendedName>
</protein>
<keyword evidence="3" id="KW-1185">Reference proteome</keyword>
<name>A0A432WV29_9GAMM</name>
<feature type="chain" id="PRO_5019385582" description="MSHA biogenesis protein MshK" evidence="1">
    <location>
        <begin position="24"/>
        <end position="123"/>
    </location>
</feature>
<evidence type="ECO:0000256" key="1">
    <source>
        <dbReference type="SAM" id="SignalP"/>
    </source>
</evidence>
<evidence type="ECO:0000313" key="3">
    <source>
        <dbReference type="Proteomes" id="UP000286934"/>
    </source>
</evidence>
<feature type="signal peptide" evidence="1">
    <location>
        <begin position="1"/>
        <end position="23"/>
    </location>
</feature>
<evidence type="ECO:0000313" key="2">
    <source>
        <dbReference type="EMBL" id="RUO37607.1"/>
    </source>
</evidence>
<dbReference type="Gene3D" id="2.30.30.830">
    <property type="match status" value="1"/>
</dbReference>
<dbReference type="AlphaFoldDB" id="A0A432WV29"/>
<dbReference type="Proteomes" id="UP000286934">
    <property type="component" value="Unassembled WGS sequence"/>
</dbReference>
<gene>
    <name evidence="2" type="ORF">CWE13_06540</name>
</gene>
<accession>A0A432WV29</accession>
<reference evidence="3" key="1">
    <citation type="journal article" date="2018" name="Front. Microbiol.">
        <title>Genome-Based Analysis Reveals the Taxonomy and Diversity of the Family Idiomarinaceae.</title>
        <authorList>
            <person name="Liu Y."/>
            <person name="Lai Q."/>
            <person name="Shao Z."/>
        </authorList>
    </citation>
    <scope>NUCLEOTIDE SEQUENCE [LARGE SCALE GENOMIC DNA]</scope>
    <source>
        <strain evidence="3">AIS</strain>
    </source>
</reference>
<dbReference type="PROSITE" id="PS51257">
    <property type="entry name" value="PROKAR_LIPOPROTEIN"/>
    <property type="match status" value="1"/>
</dbReference>
<dbReference type="EMBL" id="PIPP01000002">
    <property type="protein sequence ID" value="RUO37607.1"/>
    <property type="molecule type" value="Genomic_DNA"/>
</dbReference>
<organism evidence="2 3">
    <name type="scientific">Aliidiomarina shirensis</name>
    <dbReference type="NCBI Taxonomy" id="1048642"/>
    <lineage>
        <taxon>Bacteria</taxon>
        <taxon>Pseudomonadati</taxon>
        <taxon>Pseudomonadota</taxon>
        <taxon>Gammaproteobacteria</taxon>
        <taxon>Alteromonadales</taxon>
        <taxon>Idiomarinaceae</taxon>
        <taxon>Aliidiomarina</taxon>
    </lineage>
</organism>
<sequence>MQKNNLVALLIFAFCSCYFTVSASDTSAVQRDPTRPAVNTNEAGSEGEQSRLRTANLKLNLIRYSSEGSSAVINGDTYMIGDRLGGWDVQNIEVDRVILIRNNEQIVLSVFSGLTRSSFKDNP</sequence>